<reference evidence="7 8" key="1">
    <citation type="submission" date="2015-06" db="EMBL/GenBank/DDBJ databases">
        <title>New insights into the roles of widespread benthic archaea in carbon and nitrogen cycling.</title>
        <authorList>
            <person name="Lazar C.S."/>
            <person name="Baker B.J."/>
            <person name="Seitz K.W."/>
            <person name="Hyde A.S."/>
            <person name="Dick G.J."/>
            <person name="Hinrichs K.-U."/>
            <person name="Teske A.P."/>
        </authorList>
    </citation>
    <scope>NUCLEOTIDE SEQUENCE [LARGE SCALE GENOMIC DNA]</scope>
    <source>
        <strain evidence="7">SG8-32-1</strain>
    </source>
</reference>
<dbReference type="InterPro" id="IPR021190">
    <property type="entry name" value="Pept_M10A"/>
</dbReference>
<feature type="domain" description="Peptidase metallopeptidase" evidence="6">
    <location>
        <begin position="43"/>
        <end position="216"/>
    </location>
</feature>
<evidence type="ECO:0000259" key="6">
    <source>
        <dbReference type="SMART" id="SM00235"/>
    </source>
</evidence>
<comment type="caution">
    <text evidence="7">The sequence shown here is derived from an EMBL/GenBank/DDBJ whole genome shotgun (WGS) entry which is preliminary data.</text>
</comment>
<dbReference type="SUPFAM" id="SSF55486">
    <property type="entry name" value="Metalloproteases ('zincins'), catalytic domain"/>
    <property type="match status" value="1"/>
</dbReference>
<feature type="transmembrane region" description="Helical" evidence="5">
    <location>
        <begin position="261"/>
        <end position="283"/>
    </location>
</feature>
<dbReference type="Proteomes" id="UP000037237">
    <property type="component" value="Unassembled WGS sequence"/>
</dbReference>
<keyword evidence="2" id="KW-0479">Metal-binding</keyword>
<dbReference type="PRINTS" id="PR00138">
    <property type="entry name" value="MATRIXIN"/>
</dbReference>
<dbReference type="Gene3D" id="3.40.390.10">
    <property type="entry name" value="Collagenase (Catalytic Domain)"/>
    <property type="match status" value="1"/>
</dbReference>
<name>A0A0M0BNY3_9ARCH</name>
<keyword evidence="5" id="KW-0812">Transmembrane</keyword>
<dbReference type="GO" id="GO:0006508">
    <property type="term" value="P:proteolysis"/>
    <property type="evidence" value="ECO:0007669"/>
    <property type="project" value="UniProtKB-KW"/>
</dbReference>
<dbReference type="EMBL" id="LFWU01000137">
    <property type="protein sequence ID" value="KON30016.1"/>
    <property type="molecule type" value="Genomic_DNA"/>
</dbReference>
<protein>
    <recommendedName>
        <fullName evidence="6">Peptidase metallopeptidase domain-containing protein</fullName>
    </recommendedName>
</protein>
<organism evidence="7 8">
    <name type="scientific">miscellaneous Crenarchaeota group-1 archaeon SG8-32-1</name>
    <dbReference type="NCBI Taxonomy" id="1685124"/>
    <lineage>
        <taxon>Archaea</taxon>
        <taxon>Candidatus Bathyarchaeota</taxon>
        <taxon>MCG-1</taxon>
    </lineage>
</organism>
<evidence type="ECO:0000256" key="3">
    <source>
        <dbReference type="ARBA" id="ARBA00022801"/>
    </source>
</evidence>
<dbReference type="InterPro" id="IPR001818">
    <property type="entry name" value="Pept_M10_metallopeptidase"/>
</dbReference>
<evidence type="ECO:0000256" key="5">
    <source>
        <dbReference type="SAM" id="Phobius"/>
    </source>
</evidence>
<sequence length="293" mass="33104">MLYVVLNLKKLTLVSILLPIIFTTAFLSSFQTEAQSEYSIEIRGYTWDHSKIKVCIIPQQNMSWWKPEYLTAVLNGISQWNGAIQEFAQSNTSFSYLSSLRFVPSTHYENVSGFDTYIGWVGECESDATIGKTWTSIKFPCYATNATVCLTAKAPTGHIMNEVDMQNIVVHELGHTLGLSHCNISSDVMYPTVYYQDTVKPLSTLDLYGVAQIFELKTNSTCSEESLVTMPLSISYSHFQISPENAPAFVPQNLTEYTFRLLLRPEIIILVGVICIAAVLILIERRERKKLRI</sequence>
<keyword evidence="3" id="KW-0378">Hydrolase</keyword>
<dbReference type="AlphaFoldDB" id="A0A0M0BNY3"/>
<dbReference type="Pfam" id="PF00413">
    <property type="entry name" value="Peptidase_M10"/>
    <property type="match status" value="1"/>
</dbReference>
<keyword evidence="4" id="KW-0862">Zinc</keyword>
<dbReference type="GO" id="GO:0031012">
    <property type="term" value="C:extracellular matrix"/>
    <property type="evidence" value="ECO:0007669"/>
    <property type="project" value="InterPro"/>
</dbReference>
<keyword evidence="5" id="KW-0472">Membrane</keyword>
<evidence type="ECO:0000313" key="8">
    <source>
        <dbReference type="Proteomes" id="UP000037237"/>
    </source>
</evidence>
<evidence type="ECO:0000256" key="1">
    <source>
        <dbReference type="ARBA" id="ARBA00022670"/>
    </source>
</evidence>
<dbReference type="GO" id="GO:0004222">
    <property type="term" value="F:metalloendopeptidase activity"/>
    <property type="evidence" value="ECO:0007669"/>
    <property type="project" value="InterPro"/>
</dbReference>
<dbReference type="GO" id="GO:0008270">
    <property type="term" value="F:zinc ion binding"/>
    <property type="evidence" value="ECO:0007669"/>
    <property type="project" value="InterPro"/>
</dbReference>
<accession>A0A0M0BNY3</accession>
<keyword evidence="5" id="KW-1133">Transmembrane helix</keyword>
<dbReference type="InterPro" id="IPR006026">
    <property type="entry name" value="Peptidase_Metallo"/>
</dbReference>
<dbReference type="SMART" id="SM00235">
    <property type="entry name" value="ZnMc"/>
    <property type="match status" value="1"/>
</dbReference>
<dbReference type="InterPro" id="IPR024079">
    <property type="entry name" value="MetalloPept_cat_dom_sf"/>
</dbReference>
<evidence type="ECO:0000256" key="2">
    <source>
        <dbReference type="ARBA" id="ARBA00022723"/>
    </source>
</evidence>
<proteinExistence type="predicted"/>
<gene>
    <name evidence="7" type="ORF">AC477_05310</name>
</gene>
<evidence type="ECO:0000256" key="4">
    <source>
        <dbReference type="ARBA" id="ARBA00022833"/>
    </source>
</evidence>
<keyword evidence="1" id="KW-0645">Protease</keyword>
<evidence type="ECO:0000313" key="7">
    <source>
        <dbReference type="EMBL" id="KON30016.1"/>
    </source>
</evidence>